<evidence type="ECO:0000313" key="3">
    <source>
        <dbReference type="Proteomes" id="UP000233551"/>
    </source>
</evidence>
<dbReference type="Proteomes" id="UP000233551">
    <property type="component" value="Unassembled WGS sequence"/>
</dbReference>
<evidence type="ECO:0000313" key="2">
    <source>
        <dbReference type="EMBL" id="PKI32039.1"/>
    </source>
</evidence>
<dbReference type="AlphaFoldDB" id="A0A2I0HJZ6"/>
<gene>
    <name evidence="2" type="ORF">CRG98_047570</name>
</gene>
<dbReference type="STRING" id="22663.A0A2I0HJZ6"/>
<protein>
    <submittedName>
        <fullName evidence="2">Uncharacterized protein</fullName>
    </submittedName>
</protein>
<name>A0A2I0HJZ6_PUNGR</name>
<evidence type="ECO:0000256" key="1">
    <source>
        <dbReference type="SAM" id="MobiDB-lite"/>
    </source>
</evidence>
<accession>A0A2I0HJZ6</accession>
<organism evidence="2 3">
    <name type="scientific">Punica granatum</name>
    <name type="common">Pomegranate</name>
    <dbReference type="NCBI Taxonomy" id="22663"/>
    <lineage>
        <taxon>Eukaryota</taxon>
        <taxon>Viridiplantae</taxon>
        <taxon>Streptophyta</taxon>
        <taxon>Embryophyta</taxon>
        <taxon>Tracheophyta</taxon>
        <taxon>Spermatophyta</taxon>
        <taxon>Magnoliopsida</taxon>
        <taxon>eudicotyledons</taxon>
        <taxon>Gunneridae</taxon>
        <taxon>Pentapetalae</taxon>
        <taxon>rosids</taxon>
        <taxon>malvids</taxon>
        <taxon>Myrtales</taxon>
        <taxon>Lythraceae</taxon>
        <taxon>Punica</taxon>
    </lineage>
</organism>
<feature type="compositionally biased region" description="Basic and acidic residues" evidence="1">
    <location>
        <begin position="43"/>
        <end position="63"/>
    </location>
</feature>
<feature type="non-terminal residue" evidence="2">
    <location>
        <position position="63"/>
    </location>
</feature>
<sequence>MAASILARKSLQALRARQLAVSGQELQSSHLYGLRTSTHSFSTKKDDEEREQLTKEISKDWSS</sequence>
<proteinExistence type="predicted"/>
<comment type="caution">
    <text evidence="2">The sequence shown here is derived from an EMBL/GenBank/DDBJ whole genome shotgun (WGS) entry which is preliminary data.</text>
</comment>
<reference evidence="2 3" key="1">
    <citation type="submission" date="2017-11" db="EMBL/GenBank/DDBJ databases">
        <title>De-novo sequencing of pomegranate (Punica granatum L.) genome.</title>
        <authorList>
            <person name="Akparov Z."/>
            <person name="Amiraslanov A."/>
            <person name="Hajiyeva S."/>
            <person name="Abbasov M."/>
            <person name="Kaur K."/>
            <person name="Hamwieh A."/>
            <person name="Solovyev V."/>
            <person name="Salamov A."/>
            <person name="Braich B."/>
            <person name="Kosarev P."/>
            <person name="Mahmoud A."/>
            <person name="Hajiyev E."/>
            <person name="Babayeva S."/>
            <person name="Izzatullayeva V."/>
            <person name="Mammadov A."/>
            <person name="Mammadov A."/>
            <person name="Sharifova S."/>
            <person name="Ojaghi J."/>
            <person name="Eynullazada K."/>
            <person name="Bayramov B."/>
            <person name="Abdulazimova A."/>
            <person name="Shahmuradov I."/>
        </authorList>
    </citation>
    <scope>NUCLEOTIDE SEQUENCE [LARGE SCALE GENOMIC DNA]</scope>
    <source>
        <strain evidence="3">cv. AG2017</strain>
        <tissue evidence="2">Leaf</tissue>
    </source>
</reference>
<feature type="region of interest" description="Disordered" evidence="1">
    <location>
        <begin position="40"/>
        <end position="63"/>
    </location>
</feature>
<keyword evidence="3" id="KW-1185">Reference proteome</keyword>
<dbReference type="EMBL" id="PGOL01008115">
    <property type="protein sequence ID" value="PKI32039.1"/>
    <property type="molecule type" value="Genomic_DNA"/>
</dbReference>